<dbReference type="Gene3D" id="3.20.20.70">
    <property type="entry name" value="Aldolase class I"/>
    <property type="match status" value="1"/>
</dbReference>
<keyword evidence="3" id="KW-1185">Reference proteome</keyword>
<keyword evidence="1" id="KW-1133">Transmembrane helix</keyword>
<keyword evidence="1" id="KW-0812">Transmembrane</keyword>
<dbReference type="EMBL" id="CP019336">
    <property type="protein sequence ID" value="AUC24060.1"/>
    <property type="molecule type" value="Genomic_DNA"/>
</dbReference>
<reference evidence="2 3" key="1">
    <citation type="submission" date="2017-02" db="EMBL/GenBank/DDBJ databases">
        <title>Trade-off between light-utilization and light-protection in marine flavobacteria.</title>
        <authorList>
            <person name="Kumagai Y."/>
            <person name="Yoshizawa S."/>
            <person name="Kogure K."/>
            <person name="Iwasaki W."/>
        </authorList>
    </citation>
    <scope>NUCLEOTIDE SEQUENCE [LARGE SCALE GENOMIC DNA]</scope>
    <source>
        <strain evidence="2 3">KCTC 23670</strain>
    </source>
</reference>
<dbReference type="Proteomes" id="UP000232721">
    <property type="component" value="Chromosome"/>
</dbReference>
<feature type="transmembrane region" description="Helical" evidence="1">
    <location>
        <begin position="6"/>
        <end position="28"/>
    </location>
</feature>
<protein>
    <submittedName>
        <fullName evidence="2">Anaerobic ribonucleoside-triphosphate reductase activating protein</fullName>
    </submittedName>
</protein>
<proteinExistence type="predicted"/>
<sequence length="179" mass="21050">MYLYHWLSYLFDTLLTINKYILLIIIFVNMNYSSIQVVLQEVPGEISICFSICGCQIRCKGCHSPILWKEENGQQLSIKLYQKTLQKYKGFASCVLFMGGEWHQKELINHLKYAQKEGYKTCLYTGEKRIDKNLQQHLTWLKTGKWISKKGGLENPNTNQQFIDVKTNNILNHLFLKNY</sequence>
<accession>A0ABN5FIN3</accession>
<dbReference type="Pfam" id="PF13353">
    <property type="entry name" value="Fer4_12"/>
    <property type="match status" value="1"/>
</dbReference>
<dbReference type="NCBIfam" id="TIGR02826">
    <property type="entry name" value="RNR_activ_nrdG3"/>
    <property type="match status" value="1"/>
</dbReference>
<dbReference type="InterPro" id="IPR058240">
    <property type="entry name" value="rSAM_sf"/>
</dbReference>
<organism evidence="2 3">
    <name type="scientific">Polaribacter sejongensis</name>
    <dbReference type="NCBI Taxonomy" id="985043"/>
    <lineage>
        <taxon>Bacteria</taxon>
        <taxon>Pseudomonadati</taxon>
        <taxon>Bacteroidota</taxon>
        <taxon>Flavobacteriia</taxon>
        <taxon>Flavobacteriales</taxon>
        <taxon>Flavobacteriaceae</taxon>
    </lineage>
</organism>
<dbReference type="InterPro" id="IPR014191">
    <property type="entry name" value="Anaer_RNR_activator"/>
</dbReference>
<dbReference type="InterPro" id="IPR013785">
    <property type="entry name" value="Aldolase_TIM"/>
</dbReference>
<dbReference type="SUPFAM" id="SSF102114">
    <property type="entry name" value="Radical SAM enzymes"/>
    <property type="match status" value="1"/>
</dbReference>
<evidence type="ECO:0000313" key="2">
    <source>
        <dbReference type="EMBL" id="AUC24060.1"/>
    </source>
</evidence>
<keyword evidence="1" id="KW-0472">Membrane</keyword>
<name>A0ABN5FIN3_9FLAO</name>
<evidence type="ECO:0000313" key="3">
    <source>
        <dbReference type="Proteomes" id="UP000232721"/>
    </source>
</evidence>
<gene>
    <name evidence="2" type="ORF">BTO15_10495</name>
</gene>
<evidence type="ECO:0000256" key="1">
    <source>
        <dbReference type="SAM" id="Phobius"/>
    </source>
</evidence>